<dbReference type="Pfam" id="PF15963">
    <property type="entry name" value="Myb_DNA-bind_7"/>
    <property type="match status" value="1"/>
</dbReference>
<feature type="compositionally biased region" description="Low complexity" evidence="2">
    <location>
        <begin position="158"/>
        <end position="173"/>
    </location>
</feature>
<keyword evidence="1" id="KW-0175">Coiled coil</keyword>
<gene>
    <name evidence="4" type="primary">Contig13088.g13953</name>
    <name evidence="4" type="ORF">STYLEM_994</name>
</gene>
<organism evidence="4 5">
    <name type="scientific">Stylonychia lemnae</name>
    <name type="common">Ciliate</name>
    <dbReference type="NCBI Taxonomy" id="5949"/>
    <lineage>
        <taxon>Eukaryota</taxon>
        <taxon>Sar</taxon>
        <taxon>Alveolata</taxon>
        <taxon>Ciliophora</taxon>
        <taxon>Intramacronucleata</taxon>
        <taxon>Spirotrichea</taxon>
        <taxon>Stichotrichia</taxon>
        <taxon>Sporadotrichida</taxon>
        <taxon>Oxytrichidae</taxon>
        <taxon>Stylonychinae</taxon>
        <taxon>Stylonychia</taxon>
    </lineage>
</organism>
<accession>A0A077ZUA0</accession>
<dbReference type="SUPFAM" id="SSF46689">
    <property type="entry name" value="Homeodomain-like"/>
    <property type="match status" value="1"/>
</dbReference>
<dbReference type="PANTHER" id="PTHR22929:SF0">
    <property type="entry name" value="TRANSCRIPTION FACTOR TFIIIB COMPONENT B'' HOMOLOG"/>
    <property type="match status" value="1"/>
</dbReference>
<feature type="compositionally biased region" description="Basic and acidic residues" evidence="2">
    <location>
        <begin position="364"/>
        <end position="374"/>
    </location>
</feature>
<dbReference type="AlphaFoldDB" id="A0A077ZUA0"/>
<dbReference type="GO" id="GO:0000126">
    <property type="term" value="C:transcription factor TFIIIB complex"/>
    <property type="evidence" value="ECO:0007669"/>
    <property type="project" value="TreeGrafter"/>
</dbReference>
<feature type="region of interest" description="Disordered" evidence="2">
    <location>
        <begin position="1"/>
        <end position="62"/>
    </location>
</feature>
<dbReference type="Gene3D" id="1.10.10.60">
    <property type="entry name" value="Homeodomain-like"/>
    <property type="match status" value="1"/>
</dbReference>
<feature type="region of interest" description="Disordered" evidence="2">
    <location>
        <begin position="121"/>
        <end position="178"/>
    </location>
</feature>
<dbReference type="GO" id="GO:0001156">
    <property type="term" value="F:TFIIIC-class transcription factor complex binding"/>
    <property type="evidence" value="ECO:0007669"/>
    <property type="project" value="TreeGrafter"/>
</dbReference>
<dbReference type="SMART" id="SM00717">
    <property type="entry name" value="SANT"/>
    <property type="match status" value="1"/>
</dbReference>
<evidence type="ECO:0000256" key="1">
    <source>
        <dbReference type="SAM" id="Coils"/>
    </source>
</evidence>
<reference evidence="4 5" key="1">
    <citation type="submission" date="2014-06" db="EMBL/GenBank/DDBJ databases">
        <authorList>
            <person name="Swart Estienne"/>
        </authorList>
    </citation>
    <scope>NUCLEOTIDE SEQUENCE [LARGE SCALE GENOMIC DNA]</scope>
    <source>
        <strain evidence="4 5">130c</strain>
    </source>
</reference>
<dbReference type="InterPro" id="IPR039467">
    <property type="entry name" value="TFIIIB_B''_Myb"/>
</dbReference>
<proteinExistence type="predicted"/>
<dbReference type="InParanoid" id="A0A077ZUA0"/>
<feature type="compositionally biased region" description="Basic and acidic residues" evidence="2">
    <location>
        <begin position="22"/>
        <end position="35"/>
    </location>
</feature>
<dbReference type="EMBL" id="CCKQ01000952">
    <property type="protein sequence ID" value="CDW72041.1"/>
    <property type="molecule type" value="Genomic_DNA"/>
</dbReference>
<dbReference type="InterPro" id="IPR009057">
    <property type="entry name" value="Homeodomain-like_sf"/>
</dbReference>
<evidence type="ECO:0000259" key="3">
    <source>
        <dbReference type="SMART" id="SM00717"/>
    </source>
</evidence>
<feature type="compositionally biased region" description="Acidic residues" evidence="2">
    <location>
        <begin position="318"/>
        <end position="339"/>
    </location>
</feature>
<feature type="region of interest" description="Disordered" evidence="2">
    <location>
        <begin position="318"/>
        <end position="386"/>
    </location>
</feature>
<feature type="compositionally biased region" description="Basic residues" evidence="2">
    <location>
        <begin position="1"/>
        <end position="21"/>
    </location>
</feature>
<feature type="domain" description="Myb-like" evidence="3">
    <location>
        <begin position="224"/>
        <end position="273"/>
    </location>
</feature>
<keyword evidence="5" id="KW-1185">Reference proteome</keyword>
<feature type="coiled-coil region" evidence="1">
    <location>
        <begin position="260"/>
        <end position="288"/>
    </location>
</feature>
<evidence type="ECO:0000313" key="4">
    <source>
        <dbReference type="EMBL" id="CDW72041.1"/>
    </source>
</evidence>
<evidence type="ECO:0000313" key="5">
    <source>
        <dbReference type="Proteomes" id="UP000039865"/>
    </source>
</evidence>
<protein>
    <submittedName>
        <fullName evidence="4">Myb domain-containing protein</fullName>
    </submittedName>
</protein>
<evidence type="ECO:0000256" key="2">
    <source>
        <dbReference type="SAM" id="MobiDB-lite"/>
    </source>
</evidence>
<dbReference type="GO" id="GO:0070898">
    <property type="term" value="P:RNA polymerase III preinitiation complex assembly"/>
    <property type="evidence" value="ECO:0007669"/>
    <property type="project" value="TreeGrafter"/>
</dbReference>
<sequence>MPSKKVTAKKNTKLSRTRQQTKKKETQPKKNEKIQMKQAVSTEKLLSKRKTRAQKNIVESDDEFNEKKQIVQLIRKEDQNYTVCKKQGEKTLIEIIEDTKSGVPAKSELEIKEQKAFLKIQKRKNKQEEKESAKSVKDKKSEGEIPIQLLGRPKCGAQSQISKSESNSNSINKTQSIQQQPVSIIAKARLRENAIALANENREITVVNSTNNKLSSLSFMKRQPAEKWKPEETKKFFMALQIFGTDFSLIEKVFNQERTREQIKNKFRKEERKNKKFIDELLNNKERKSLKDFEALFGKADLGLGDQDDFVDEAADLFNSDEESSDDNEDDSDNSDEDQSDSKVQEDESSSVKGDSKFNSLLRGFKDESSRDSSKQNSAVKNGFSMLKQNGMNSSLSLNQSTFNISQNQSFQQRYKNASLIPKFDSNQVLKPDNQPSNIKKFTINTF</sequence>
<name>A0A077ZUA0_STYLE</name>
<dbReference type="InterPro" id="IPR001005">
    <property type="entry name" value="SANT/Myb"/>
</dbReference>
<dbReference type="PANTHER" id="PTHR22929">
    <property type="entry name" value="RNA POLYMERASE III TRANSCRIPTION INITIATION FACTOR B"/>
    <property type="match status" value="1"/>
</dbReference>
<dbReference type="Proteomes" id="UP000039865">
    <property type="component" value="Unassembled WGS sequence"/>
</dbReference>
<dbReference type="OrthoDB" id="307404at2759"/>
<dbReference type="CDD" id="cd00167">
    <property type="entry name" value="SANT"/>
    <property type="match status" value="1"/>
</dbReference>
<feature type="compositionally biased region" description="Basic and acidic residues" evidence="2">
    <location>
        <begin position="126"/>
        <end position="143"/>
    </location>
</feature>